<protein>
    <recommendedName>
        <fullName evidence="17">Ion channel</fullName>
    </recommendedName>
</protein>
<dbReference type="InterPro" id="IPR001873">
    <property type="entry name" value="ENaC"/>
</dbReference>
<name>A0AAV5VFZ6_9BILA</name>
<evidence type="ECO:0000256" key="3">
    <source>
        <dbReference type="ARBA" id="ARBA00022448"/>
    </source>
</evidence>
<evidence type="ECO:0000256" key="12">
    <source>
        <dbReference type="ARBA" id="ARBA00023303"/>
    </source>
</evidence>
<keyword evidence="10" id="KW-0325">Glycoprotein</keyword>
<keyword evidence="8 13" id="KW-0406">Ion transport</keyword>
<dbReference type="EMBL" id="BTSY01000003">
    <property type="protein sequence ID" value="GMT18605.1"/>
    <property type="molecule type" value="Genomic_DNA"/>
</dbReference>
<evidence type="ECO:0000256" key="2">
    <source>
        <dbReference type="ARBA" id="ARBA00007193"/>
    </source>
</evidence>
<gene>
    <name evidence="15" type="ORF">PFISCL1PPCAC_9902</name>
</gene>
<feature type="transmembrane region" description="Helical" evidence="14">
    <location>
        <begin position="252"/>
        <end position="278"/>
    </location>
</feature>
<dbReference type="PANTHER" id="PTHR11690">
    <property type="entry name" value="AMILORIDE-SENSITIVE SODIUM CHANNEL-RELATED"/>
    <property type="match status" value="1"/>
</dbReference>
<evidence type="ECO:0000256" key="10">
    <source>
        <dbReference type="ARBA" id="ARBA00023180"/>
    </source>
</evidence>
<reference evidence="15" key="1">
    <citation type="submission" date="2023-10" db="EMBL/GenBank/DDBJ databases">
        <title>Genome assembly of Pristionchus species.</title>
        <authorList>
            <person name="Yoshida K."/>
            <person name="Sommer R.J."/>
        </authorList>
    </citation>
    <scope>NUCLEOTIDE SEQUENCE</scope>
    <source>
        <strain evidence="15">RS5133</strain>
    </source>
</reference>
<proteinExistence type="inferred from homology"/>
<evidence type="ECO:0000256" key="5">
    <source>
        <dbReference type="ARBA" id="ARBA00022692"/>
    </source>
</evidence>
<dbReference type="PRINTS" id="PR01078">
    <property type="entry name" value="AMINACHANNEL"/>
</dbReference>
<keyword evidence="7" id="KW-0915">Sodium</keyword>
<evidence type="ECO:0000256" key="1">
    <source>
        <dbReference type="ARBA" id="ARBA00004141"/>
    </source>
</evidence>
<dbReference type="Proteomes" id="UP001432322">
    <property type="component" value="Unassembled WGS sequence"/>
</dbReference>
<keyword evidence="6 14" id="KW-1133">Transmembrane helix</keyword>
<evidence type="ECO:0000256" key="14">
    <source>
        <dbReference type="SAM" id="Phobius"/>
    </source>
</evidence>
<evidence type="ECO:0000256" key="4">
    <source>
        <dbReference type="ARBA" id="ARBA00022461"/>
    </source>
</evidence>
<keyword evidence="9 14" id="KW-0472">Membrane</keyword>
<evidence type="ECO:0000256" key="8">
    <source>
        <dbReference type="ARBA" id="ARBA00023065"/>
    </source>
</evidence>
<dbReference type="Pfam" id="PF00858">
    <property type="entry name" value="ASC"/>
    <property type="match status" value="2"/>
</dbReference>
<comment type="similarity">
    <text evidence="2 13">Belongs to the amiloride-sensitive sodium channel (TC 1.A.6) family.</text>
</comment>
<evidence type="ECO:0000256" key="11">
    <source>
        <dbReference type="ARBA" id="ARBA00023201"/>
    </source>
</evidence>
<evidence type="ECO:0000313" key="15">
    <source>
        <dbReference type="EMBL" id="GMT18605.1"/>
    </source>
</evidence>
<dbReference type="PANTHER" id="PTHR11690:SF275">
    <property type="entry name" value="DEGENERIN MEC-4"/>
    <property type="match status" value="1"/>
</dbReference>
<keyword evidence="5 13" id="KW-0812">Transmembrane</keyword>
<dbReference type="GO" id="GO:0005886">
    <property type="term" value="C:plasma membrane"/>
    <property type="evidence" value="ECO:0007669"/>
    <property type="project" value="TreeGrafter"/>
</dbReference>
<keyword evidence="11 13" id="KW-0739">Sodium transport</keyword>
<organism evidence="15 16">
    <name type="scientific">Pristionchus fissidentatus</name>
    <dbReference type="NCBI Taxonomy" id="1538716"/>
    <lineage>
        <taxon>Eukaryota</taxon>
        <taxon>Metazoa</taxon>
        <taxon>Ecdysozoa</taxon>
        <taxon>Nematoda</taxon>
        <taxon>Chromadorea</taxon>
        <taxon>Rhabditida</taxon>
        <taxon>Rhabditina</taxon>
        <taxon>Diplogasteromorpha</taxon>
        <taxon>Diplogasteroidea</taxon>
        <taxon>Neodiplogasteridae</taxon>
        <taxon>Pristionchus</taxon>
    </lineage>
</organism>
<evidence type="ECO:0000256" key="9">
    <source>
        <dbReference type="ARBA" id="ARBA00023136"/>
    </source>
</evidence>
<evidence type="ECO:0008006" key="17">
    <source>
        <dbReference type="Google" id="ProtNLM"/>
    </source>
</evidence>
<comment type="subcellular location">
    <subcellularLocation>
        <location evidence="1">Membrane</location>
        <topology evidence="1">Multi-pass membrane protein</topology>
    </subcellularLocation>
</comment>
<comment type="caution">
    <text evidence="15">The sequence shown here is derived from an EMBL/GenBank/DDBJ whole genome shotgun (WGS) entry which is preliminary data.</text>
</comment>
<sequence length="350" mass="40507">MEGIIFQRTVSGQIEYFIRQLSEDQRISLTYRYEDIVKNCAFNTETCTLSDFSSIYNIVMGNCYTYNNERRTVKKVFRGGPSYGLKLFVYSNLSDYLGVETSNDTFGYFIPPSTAASLTIRAACRRSCFQHRAQKECGCVHPAYRRMDRMGMVYCTFNDTVARDCLNRLDGTDFQCDCPNRCTERTFDVDISTSSWRSESGRSLCHKQSDCDELLRNGMLITVYFEDLNERILAETPAYPLINLMSDTAGQFGFWIGLSFLGVIEFLLFIISISRVALTELIRFYRQIRAPRLPPPEIFPEYDAPPIFFFGDPILPRKQVRWINSVPSHVEERLRRHRLSTKSLEDLSKL</sequence>
<keyword evidence="16" id="KW-1185">Reference proteome</keyword>
<keyword evidence="3 13" id="KW-0813">Transport</keyword>
<dbReference type="Gene3D" id="2.60.470.10">
    <property type="entry name" value="Acid-sensing ion channels like domains"/>
    <property type="match status" value="1"/>
</dbReference>
<dbReference type="GO" id="GO:0015280">
    <property type="term" value="F:ligand-gated sodium channel activity"/>
    <property type="evidence" value="ECO:0007669"/>
    <property type="project" value="TreeGrafter"/>
</dbReference>
<evidence type="ECO:0000256" key="7">
    <source>
        <dbReference type="ARBA" id="ARBA00023053"/>
    </source>
</evidence>
<evidence type="ECO:0000256" key="13">
    <source>
        <dbReference type="RuleBase" id="RU000679"/>
    </source>
</evidence>
<dbReference type="AlphaFoldDB" id="A0AAV5VFZ6"/>
<evidence type="ECO:0000256" key="6">
    <source>
        <dbReference type="ARBA" id="ARBA00022989"/>
    </source>
</evidence>
<evidence type="ECO:0000313" key="16">
    <source>
        <dbReference type="Proteomes" id="UP001432322"/>
    </source>
</evidence>
<keyword evidence="12 13" id="KW-0407">Ion channel</keyword>
<accession>A0AAV5VFZ6</accession>
<keyword evidence="4 13" id="KW-0894">Sodium channel</keyword>